<dbReference type="EMBL" id="BK003359">
    <property type="protein sequence ID" value="DAA03558.1"/>
    <property type="molecule type" value="Genomic_DNA"/>
</dbReference>
<accession>Q6IHQ7</accession>
<name>Q6IHQ7_DROME</name>
<evidence type="ECO:0000313" key="2">
    <source>
        <dbReference type="EMBL" id="DAA03558.1"/>
    </source>
</evidence>
<sequence length="69" mass="7643">MAEEANAVAYLRAFQSGNNTETQEVGLSWSRAGRQRQRPRTAVCQKVNGRGVDRDRESGIGTRDWGSGF</sequence>
<organism evidence="2">
    <name type="scientific">Drosophila melanogaster</name>
    <name type="common">Fruit fly</name>
    <dbReference type="NCBI Taxonomy" id="7227"/>
    <lineage>
        <taxon>Eukaryota</taxon>
        <taxon>Metazoa</taxon>
        <taxon>Ecdysozoa</taxon>
        <taxon>Arthropoda</taxon>
        <taxon>Hexapoda</taxon>
        <taxon>Insecta</taxon>
        <taxon>Pterygota</taxon>
        <taxon>Neoptera</taxon>
        <taxon>Endopterygota</taxon>
        <taxon>Diptera</taxon>
        <taxon>Brachycera</taxon>
        <taxon>Muscomorpha</taxon>
        <taxon>Ephydroidea</taxon>
        <taxon>Drosophilidae</taxon>
        <taxon>Drosophila</taxon>
        <taxon>Sophophora</taxon>
    </lineage>
</organism>
<feature type="region of interest" description="Disordered" evidence="1">
    <location>
        <begin position="21"/>
        <end position="69"/>
    </location>
</feature>
<evidence type="ECO:0000256" key="1">
    <source>
        <dbReference type="SAM" id="MobiDB-lite"/>
    </source>
</evidence>
<protein>
    <submittedName>
        <fullName evidence="2">HDC01568</fullName>
    </submittedName>
</protein>
<gene>
    <name evidence="2" type="ORF">HDC01568</name>
</gene>
<proteinExistence type="predicted"/>
<dbReference type="AlphaFoldDB" id="Q6IHQ7"/>
<reference evidence="2" key="1">
    <citation type="journal article" date="2003" name="Genome Biol.">
        <title>An integrated gene annotation and transcriptional profiling approach towards the full gene content of the Drosophila genome.</title>
        <authorList>
            <person name="Hild M."/>
            <person name="Beckmann B."/>
            <person name="Haas S.A."/>
            <person name="Koch B."/>
            <person name="Solovyev V."/>
            <person name="Busold C."/>
            <person name="Fellenberg K."/>
            <person name="Boutros M."/>
            <person name="Vingron M."/>
            <person name="Sauer F."/>
            <person name="Hoheisel J.D."/>
            <person name="Paro R."/>
        </authorList>
    </citation>
    <scope>NUCLEOTIDE SEQUENCE</scope>
</reference>